<dbReference type="EMBL" id="JXKD01000008">
    <property type="protein sequence ID" value="OJG10417.1"/>
    <property type="molecule type" value="Genomic_DNA"/>
</dbReference>
<gene>
    <name evidence="1" type="ORF">RU93_GL002196</name>
</gene>
<sequence>MISSHFFAAFEKKTLLNRKKKFFLRKNTPWQAVSDLFTF</sequence>
<dbReference type="AlphaFoldDB" id="A0A1L8QSG0"/>
<protein>
    <submittedName>
        <fullName evidence="1">Uncharacterized protein</fullName>
    </submittedName>
</protein>
<accession>A0A1L8QSG0</accession>
<dbReference type="Proteomes" id="UP000182149">
    <property type="component" value="Unassembled WGS sequence"/>
</dbReference>
<keyword evidence="2" id="KW-1185">Reference proteome</keyword>
<name>A0A1L8QSG0_9ENTE</name>
<proteinExistence type="predicted"/>
<evidence type="ECO:0000313" key="1">
    <source>
        <dbReference type="EMBL" id="OJG10417.1"/>
    </source>
</evidence>
<dbReference type="STRING" id="328396.RU93_GL002196"/>
<evidence type="ECO:0000313" key="2">
    <source>
        <dbReference type="Proteomes" id="UP000182149"/>
    </source>
</evidence>
<reference evidence="1 2" key="1">
    <citation type="submission" date="2014-12" db="EMBL/GenBank/DDBJ databases">
        <title>Draft genome sequences of 29 type strains of Enterococci.</title>
        <authorList>
            <person name="Zhong Z."/>
            <person name="Sun Z."/>
            <person name="Liu W."/>
            <person name="Zhang W."/>
            <person name="Zhang H."/>
        </authorList>
    </citation>
    <scope>NUCLEOTIDE SEQUENCE [LARGE SCALE GENOMIC DNA]</scope>
    <source>
        <strain evidence="1 2">DSM 17690</strain>
    </source>
</reference>
<comment type="caution">
    <text evidence="1">The sequence shown here is derived from an EMBL/GenBank/DDBJ whole genome shotgun (WGS) entry which is preliminary data.</text>
</comment>
<organism evidence="1 2">
    <name type="scientific">Enterococcus aquimarinus</name>
    <dbReference type="NCBI Taxonomy" id="328396"/>
    <lineage>
        <taxon>Bacteria</taxon>
        <taxon>Bacillati</taxon>
        <taxon>Bacillota</taxon>
        <taxon>Bacilli</taxon>
        <taxon>Lactobacillales</taxon>
        <taxon>Enterococcaceae</taxon>
        <taxon>Enterococcus</taxon>
    </lineage>
</organism>